<gene>
    <name evidence="1" type="ORF">E3P90_02089</name>
</gene>
<dbReference type="Proteomes" id="UP000306954">
    <property type="component" value="Unassembled WGS sequence"/>
</dbReference>
<dbReference type="EMBL" id="SPOF01000019">
    <property type="protein sequence ID" value="TIB12335.1"/>
    <property type="molecule type" value="Genomic_DNA"/>
</dbReference>
<comment type="caution">
    <text evidence="1">The sequence shown here is derived from an EMBL/GenBank/DDBJ whole genome shotgun (WGS) entry which is preliminary data.</text>
</comment>
<sequence length="186" mass="20503">MRIPLPTPLNHAGRAINTLNETLPQFFHEGLVDILPNGAPLYSPHVQLRLRQFSLPSLRGRGVYMRSAGVLRVVFVALHADTSVVVKGVSLHDHRHVHMGLIVNGTNRLTQQRYEWDVLFRYAFDEAGLVSTHEVLRIHPPPTTSVVEGLRAVLAGLIRERNKERGVVACGGAKASAGDTNDGEVR</sequence>
<dbReference type="AlphaFoldDB" id="A0A4T0K3I9"/>
<reference evidence="1 2" key="1">
    <citation type="submission" date="2019-03" db="EMBL/GenBank/DDBJ databases">
        <title>Sequencing 23 genomes of Wallemia ichthyophaga.</title>
        <authorList>
            <person name="Gostincar C."/>
        </authorList>
    </citation>
    <scope>NUCLEOTIDE SEQUENCE [LARGE SCALE GENOMIC DNA]</scope>
    <source>
        <strain evidence="1 2">EXF-8621</strain>
    </source>
</reference>
<accession>A0A4T0K3I9</accession>
<proteinExistence type="predicted"/>
<dbReference type="OrthoDB" id="1099063at2759"/>
<name>A0A4T0K3I9_WALIC</name>
<organism evidence="1 2">
    <name type="scientific">Wallemia ichthyophaga</name>
    <dbReference type="NCBI Taxonomy" id="245174"/>
    <lineage>
        <taxon>Eukaryota</taxon>
        <taxon>Fungi</taxon>
        <taxon>Dikarya</taxon>
        <taxon>Basidiomycota</taxon>
        <taxon>Wallemiomycotina</taxon>
        <taxon>Wallemiomycetes</taxon>
        <taxon>Wallemiales</taxon>
        <taxon>Wallemiaceae</taxon>
        <taxon>Wallemia</taxon>
    </lineage>
</organism>
<evidence type="ECO:0000313" key="1">
    <source>
        <dbReference type="EMBL" id="TIB12335.1"/>
    </source>
</evidence>
<protein>
    <submittedName>
        <fullName evidence="1">Uncharacterized protein</fullName>
    </submittedName>
</protein>
<evidence type="ECO:0000313" key="2">
    <source>
        <dbReference type="Proteomes" id="UP000306954"/>
    </source>
</evidence>